<sequence length="515" mass="57587">MPRSPPSSQQTQAPPGGLSSSSTTAASTGVPELPVATSEPVTGVSHEEKTKGPGADEVVEDEEEEEEDDEKILEIGHNGRWQKINHQVTRDVPGIDDAYLAMDTEEGVEVVWNEVIYSQSSRKANRHQNIVNFYDFWHDKVNSKDRLVFITEYITSGSLAQFLKKNKRVKGTNSISDKIWRRWCRQILSALSYLHKNEIIHGNLSLASIFIQHNGLVKIGSVSPNAIHQHVKTKNREAAAGLHYAAPELAEGPMRTSADIYAFGICALEMLNLALLGNGETVQQGQLRSDAIQKALDQLNPRTKQFIELCIDHDYEKRPQAHSLIKHLVLQEVFTLKLLSAYALRGVKNLQDIIDSYRKSSDTVLATVNAKRIQKTFTAADTAQIDIEKFFDDISQDLLFEAEQIAENSPQEKDEPRRAGILTESNSTATDRTSTNHELETRRFATCSCDVLSLEDGKNEVCIKLQFGSKMERELRIELQEDDTPQDLVADLVQWGLLSREDAEPLVSKLSTILA</sequence>
<dbReference type="SUPFAM" id="SSF56112">
    <property type="entry name" value="Protein kinase-like (PK-like)"/>
    <property type="match status" value="1"/>
</dbReference>
<feature type="compositionally biased region" description="Acidic residues" evidence="1">
    <location>
        <begin position="57"/>
        <end position="69"/>
    </location>
</feature>
<dbReference type="GeneID" id="100640126"/>
<dbReference type="InterPro" id="IPR000719">
    <property type="entry name" value="Prot_kinase_dom"/>
</dbReference>
<feature type="compositionally biased region" description="Polar residues" evidence="1">
    <location>
        <begin position="423"/>
        <end position="433"/>
    </location>
</feature>
<name>A0AAN0JE35_AMPQE</name>
<evidence type="ECO:0000313" key="3">
    <source>
        <dbReference type="EnsemblMetazoa" id="XP_019855026.1"/>
    </source>
</evidence>
<dbReference type="InterPro" id="IPR011009">
    <property type="entry name" value="Kinase-like_dom_sf"/>
</dbReference>
<dbReference type="GO" id="GO:0004672">
    <property type="term" value="F:protein kinase activity"/>
    <property type="evidence" value="ECO:0007669"/>
    <property type="project" value="InterPro"/>
</dbReference>
<evidence type="ECO:0000256" key="1">
    <source>
        <dbReference type="SAM" id="MobiDB-lite"/>
    </source>
</evidence>
<proteinExistence type="predicted"/>
<protein>
    <recommendedName>
        <fullName evidence="2">Protein kinase domain-containing protein</fullName>
    </recommendedName>
</protein>
<feature type="region of interest" description="Disordered" evidence="1">
    <location>
        <begin position="406"/>
        <end position="437"/>
    </location>
</feature>
<feature type="region of interest" description="Disordered" evidence="1">
    <location>
        <begin position="1"/>
        <end position="69"/>
    </location>
</feature>
<dbReference type="RefSeq" id="XP_019855026.1">
    <property type="nucleotide sequence ID" value="XM_019999467.1"/>
</dbReference>
<dbReference type="Gene3D" id="3.30.200.20">
    <property type="entry name" value="Phosphorylase Kinase, domain 1"/>
    <property type="match status" value="1"/>
</dbReference>
<dbReference type="PROSITE" id="PS50011">
    <property type="entry name" value="PROTEIN_KINASE_DOM"/>
    <property type="match status" value="1"/>
</dbReference>
<accession>A0AAN0JE35</accession>
<organism evidence="3 4">
    <name type="scientific">Amphimedon queenslandica</name>
    <name type="common">Sponge</name>
    <dbReference type="NCBI Taxonomy" id="400682"/>
    <lineage>
        <taxon>Eukaryota</taxon>
        <taxon>Metazoa</taxon>
        <taxon>Porifera</taxon>
        <taxon>Demospongiae</taxon>
        <taxon>Heteroscleromorpha</taxon>
        <taxon>Haplosclerida</taxon>
        <taxon>Niphatidae</taxon>
        <taxon>Amphimedon</taxon>
    </lineage>
</organism>
<dbReference type="EnsemblMetazoa" id="XM_019999467.1">
    <property type="protein sequence ID" value="XP_019855026.1"/>
    <property type="gene ID" value="LOC100640126"/>
</dbReference>
<dbReference type="InterPro" id="IPR050588">
    <property type="entry name" value="WNK_Ser-Thr_kinase"/>
</dbReference>
<evidence type="ECO:0000313" key="4">
    <source>
        <dbReference type="Proteomes" id="UP000007879"/>
    </source>
</evidence>
<dbReference type="Pfam" id="PF00069">
    <property type="entry name" value="Pkinase"/>
    <property type="match status" value="1"/>
</dbReference>
<dbReference type="PANTHER" id="PTHR13902">
    <property type="entry name" value="SERINE/THREONINE-PROTEIN KINASE WNK WITH NO LYSINE -RELATED"/>
    <property type="match status" value="1"/>
</dbReference>
<dbReference type="AlphaFoldDB" id="A0AAN0JE35"/>
<dbReference type="Gene3D" id="1.10.510.10">
    <property type="entry name" value="Transferase(Phosphotransferase) domain 1"/>
    <property type="match status" value="1"/>
</dbReference>
<reference evidence="4" key="1">
    <citation type="journal article" date="2010" name="Nature">
        <title>The Amphimedon queenslandica genome and the evolution of animal complexity.</title>
        <authorList>
            <person name="Srivastava M."/>
            <person name="Simakov O."/>
            <person name="Chapman J."/>
            <person name="Fahey B."/>
            <person name="Gauthier M.E."/>
            <person name="Mitros T."/>
            <person name="Richards G.S."/>
            <person name="Conaco C."/>
            <person name="Dacre M."/>
            <person name="Hellsten U."/>
            <person name="Larroux C."/>
            <person name="Putnam N.H."/>
            <person name="Stanke M."/>
            <person name="Adamska M."/>
            <person name="Darling A."/>
            <person name="Degnan S.M."/>
            <person name="Oakley T.H."/>
            <person name="Plachetzki D.C."/>
            <person name="Zhai Y."/>
            <person name="Adamski M."/>
            <person name="Calcino A."/>
            <person name="Cummins S.F."/>
            <person name="Goodstein D.M."/>
            <person name="Harris C."/>
            <person name="Jackson D.J."/>
            <person name="Leys S.P."/>
            <person name="Shu S."/>
            <person name="Woodcroft B.J."/>
            <person name="Vervoort M."/>
            <person name="Kosik K.S."/>
            <person name="Manning G."/>
            <person name="Degnan B.M."/>
            <person name="Rokhsar D.S."/>
        </authorList>
    </citation>
    <scope>NUCLEOTIDE SEQUENCE [LARGE SCALE GENOMIC DNA]</scope>
</reference>
<keyword evidence="4" id="KW-1185">Reference proteome</keyword>
<evidence type="ECO:0000259" key="2">
    <source>
        <dbReference type="PROSITE" id="PS50011"/>
    </source>
</evidence>
<reference evidence="3" key="2">
    <citation type="submission" date="2024-06" db="UniProtKB">
        <authorList>
            <consortium name="EnsemblMetazoa"/>
        </authorList>
    </citation>
    <scope>IDENTIFICATION</scope>
</reference>
<feature type="compositionally biased region" description="Low complexity" evidence="1">
    <location>
        <begin position="1"/>
        <end position="31"/>
    </location>
</feature>
<dbReference type="GO" id="GO:0005524">
    <property type="term" value="F:ATP binding"/>
    <property type="evidence" value="ECO:0007669"/>
    <property type="project" value="InterPro"/>
</dbReference>
<dbReference type="Proteomes" id="UP000007879">
    <property type="component" value="Unassembled WGS sequence"/>
</dbReference>
<feature type="domain" description="Protein kinase" evidence="2">
    <location>
        <begin position="45"/>
        <end position="330"/>
    </location>
</feature>
<dbReference type="KEGG" id="aqu:100640126"/>